<evidence type="ECO:0000313" key="5">
    <source>
        <dbReference type="EMBL" id="KAK1740091.1"/>
    </source>
</evidence>
<evidence type="ECO:0000256" key="4">
    <source>
        <dbReference type="SAM" id="SignalP"/>
    </source>
</evidence>
<dbReference type="InterPro" id="IPR011013">
    <property type="entry name" value="Gal_mutarotase_sf_dom"/>
</dbReference>
<dbReference type="Gene3D" id="2.70.98.10">
    <property type="match status" value="1"/>
</dbReference>
<protein>
    <submittedName>
        <fullName evidence="5">Aldose 1-epimerase</fullName>
        <ecNumber evidence="5">5.1.3.3</ecNumber>
    </submittedName>
</protein>
<keyword evidence="6" id="KW-1185">Reference proteome</keyword>
<dbReference type="InterPro" id="IPR008183">
    <property type="entry name" value="Aldose_1/G6P_1-epimerase"/>
</dbReference>
<evidence type="ECO:0000256" key="2">
    <source>
        <dbReference type="ARBA" id="ARBA00023235"/>
    </source>
</evidence>
<reference evidence="5" key="1">
    <citation type="submission" date="2023-06" db="EMBL/GenBank/DDBJ databases">
        <title>Survivors Of The Sea: Transcriptome response of Skeletonema marinoi to long-term dormancy.</title>
        <authorList>
            <person name="Pinder M.I.M."/>
            <person name="Kourtchenko O."/>
            <person name="Robertson E.K."/>
            <person name="Larsson T."/>
            <person name="Maumus F."/>
            <person name="Osuna-Cruz C.M."/>
            <person name="Vancaester E."/>
            <person name="Stenow R."/>
            <person name="Vandepoele K."/>
            <person name="Ploug H."/>
            <person name="Bruchert V."/>
            <person name="Godhe A."/>
            <person name="Topel M."/>
        </authorList>
    </citation>
    <scope>NUCLEOTIDE SEQUENCE</scope>
    <source>
        <strain evidence="5">R05AC</strain>
    </source>
</reference>
<dbReference type="InterPro" id="IPR014718">
    <property type="entry name" value="GH-type_carb-bd"/>
</dbReference>
<gene>
    <name evidence="5" type="ORF">QTG54_009041</name>
</gene>
<keyword evidence="2 5" id="KW-0413">Isomerase</keyword>
<comment type="caution">
    <text evidence="5">The sequence shown here is derived from an EMBL/GenBank/DDBJ whole genome shotgun (WGS) entry which is preliminary data.</text>
</comment>
<dbReference type="PANTHER" id="PTHR10091:SF0">
    <property type="entry name" value="GALACTOSE MUTAROTASE"/>
    <property type="match status" value="1"/>
</dbReference>
<comment type="similarity">
    <text evidence="1">Belongs to the aldose epimerase family.</text>
</comment>
<feature type="signal peptide" evidence="4">
    <location>
        <begin position="1"/>
        <end position="17"/>
    </location>
</feature>
<evidence type="ECO:0000256" key="1">
    <source>
        <dbReference type="ARBA" id="ARBA00006206"/>
    </source>
</evidence>
<dbReference type="GO" id="GO:0004034">
    <property type="term" value="F:aldose 1-epimerase activity"/>
    <property type="evidence" value="ECO:0007669"/>
    <property type="project" value="UniProtKB-EC"/>
</dbReference>
<dbReference type="EC" id="5.1.3.3" evidence="5"/>
<proteinExistence type="inferred from homology"/>
<dbReference type="EMBL" id="JATAAI010000016">
    <property type="protein sequence ID" value="KAK1740091.1"/>
    <property type="molecule type" value="Genomic_DNA"/>
</dbReference>
<dbReference type="Pfam" id="PF01263">
    <property type="entry name" value="Aldose_epim"/>
    <property type="match status" value="1"/>
</dbReference>
<dbReference type="AlphaFoldDB" id="A0AAD8Y5H8"/>
<sequence length="474" mass="52253">MKTAVAISAAIVGSASAWSTLTMKACKWHCCYVDTTISELPSIQIPSQGSIRQFQLSLNDVTVQLSSLGASINSIVLPDYSSAASTPQSFDDVVLSYKSPQEQYQHNNTQFFSAIVGRVANRIQDGKFQLQQQQQDGSSEDITTYNLDRNDGNVNHLHGGYDGFCHRIWEAEMDDQNHVKFTLISNDGDQGYPGGIKITAIYSLVANEDDDIGAKLRLQMYGCLQEGETKATPIALAQHSYFNLASHSSSERILKHVLHMPRCDKFTPLDNTSIPTRKVQSVKDVTAMDFCQPRTISDALVHYGEEMVGLTPKTAEDNVQQIMNDGSTESIFKVPKEGGAADSNLDGDKPYGFDHNYVINRHDDDDANSALRLAAVLSHPSTRRSMSILTSAPGVQLYTSNYLSGTNPPSDLCKDNSTYSQWQGICLETQTFPDSIYSTPPEATDEFGKGRCFILRPGGDDYLHEVHFAFGRMP</sequence>
<evidence type="ECO:0000256" key="3">
    <source>
        <dbReference type="ARBA" id="ARBA00023277"/>
    </source>
</evidence>
<evidence type="ECO:0000313" key="6">
    <source>
        <dbReference type="Proteomes" id="UP001224775"/>
    </source>
</evidence>
<feature type="chain" id="PRO_5042256000" evidence="4">
    <location>
        <begin position="18"/>
        <end position="474"/>
    </location>
</feature>
<dbReference type="InterPro" id="IPR047215">
    <property type="entry name" value="Galactose_mutarotase-like"/>
</dbReference>
<accession>A0AAD8Y5H8</accession>
<dbReference type="CDD" id="cd09019">
    <property type="entry name" value="galactose_mutarotase_like"/>
    <property type="match status" value="1"/>
</dbReference>
<organism evidence="5 6">
    <name type="scientific">Skeletonema marinoi</name>
    <dbReference type="NCBI Taxonomy" id="267567"/>
    <lineage>
        <taxon>Eukaryota</taxon>
        <taxon>Sar</taxon>
        <taxon>Stramenopiles</taxon>
        <taxon>Ochrophyta</taxon>
        <taxon>Bacillariophyta</taxon>
        <taxon>Coscinodiscophyceae</taxon>
        <taxon>Thalassiosirophycidae</taxon>
        <taxon>Thalassiosirales</taxon>
        <taxon>Skeletonemataceae</taxon>
        <taxon>Skeletonema</taxon>
        <taxon>Skeletonema marinoi-dohrnii complex</taxon>
    </lineage>
</organism>
<dbReference type="SUPFAM" id="SSF74650">
    <property type="entry name" value="Galactose mutarotase-like"/>
    <property type="match status" value="1"/>
</dbReference>
<dbReference type="Proteomes" id="UP001224775">
    <property type="component" value="Unassembled WGS sequence"/>
</dbReference>
<dbReference type="GO" id="GO:0033499">
    <property type="term" value="P:galactose catabolic process via UDP-galactose, Leloir pathway"/>
    <property type="evidence" value="ECO:0007669"/>
    <property type="project" value="TreeGrafter"/>
</dbReference>
<dbReference type="PANTHER" id="PTHR10091">
    <property type="entry name" value="ALDOSE-1-EPIMERASE"/>
    <property type="match status" value="1"/>
</dbReference>
<name>A0AAD8Y5H8_9STRA</name>
<dbReference type="GO" id="GO:0006006">
    <property type="term" value="P:glucose metabolic process"/>
    <property type="evidence" value="ECO:0007669"/>
    <property type="project" value="TreeGrafter"/>
</dbReference>
<keyword evidence="4" id="KW-0732">Signal</keyword>
<dbReference type="GO" id="GO:0030246">
    <property type="term" value="F:carbohydrate binding"/>
    <property type="evidence" value="ECO:0007669"/>
    <property type="project" value="InterPro"/>
</dbReference>
<keyword evidence="3" id="KW-0119">Carbohydrate metabolism</keyword>